<name>A0ABN9R384_9DINO</name>
<organism evidence="1 2">
    <name type="scientific">Prorocentrum cordatum</name>
    <dbReference type="NCBI Taxonomy" id="2364126"/>
    <lineage>
        <taxon>Eukaryota</taxon>
        <taxon>Sar</taxon>
        <taxon>Alveolata</taxon>
        <taxon>Dinophyceae</taxon>
        <taxon>Prorocentrales</taxon>
        <taxon>Prorocentraceae</taxon>
        <taxon>Prorocentrum</taxon>
    </lineage>
</organism>
<evidence type="ECO:0000313" key="2">
    <source>
        <dbReference type="Proteomes" id="UP001189429"/>
    </source>
</evidence>
<evidence type="ECO:0000313" key="1">
    <source>
        <dbReference type="EMBL" id="CAK0812311.1"/>
    </source>
</evidence>
<accession>A0ABN9R384</accession>
<protein>
    <submittedName>
        <fullName evidence="1">Uncharacterized protein</fullName>
    </submittedName>
</protein>
<keyword evidence="2" id="KW-1185">Reference proteome</keyword>
<comment type="caution">
    <text evidence="1">The sequence shown here is derived from an EMBL/GenBank/DDBJ whole genome shotgun (WGS) entry which is preliminary data.</text>
</comment>
<dbReference type="Proteomes" id="UP001189429">
    <property type="component" value="Unassembled WGS sequence"/>
</dbReference>
<dbReference type="EMBL" id="CAUYUJ010005113">
    <property type="protein sequence ID" value="CAK0812311.1"/>
    <property type="molecule type" value="Genomic_DNA"/>
</dbReference>
<reference evidence="1" key="1">
    <citation type="submission" date="2023-10" db="EMBL/GenBank/DDBJ databases">
        <authorList>
            <person name="Chen Y."/>
            <person name="Shah S."/>
            <person name="Dougan E. K."/>
            <person name="Thang M."/>
            <person name="Chan C."/>
        </authorList>
    </citation>
    <scope>NUCLEOTIDE SEQUENCE [LARGE SCALE GENOMIC DNA]</scope>
</reference>
<gene>
    <name evidence="1" type="ORF">PCOR1329_LOCUS16631</name>
</gene>
<feature type="non-terminal residue" evidence="1">
    <location>
        <position position="1"/>
    </location>
</feature>
<sequence length="201" mass="22440">DSDNKFFQGELQVEAAMPYGACYYQMRSAAPSPKGGPDSITNALLRTAPRQCADMLRPLFVKAAVTVREPPAFKGGDMVATPKGKGDERTLQARREIMMNSVLGKHHQFLWTVLNGCLAQVLEDIQAGDRPKRGADMTVLATRLFMERAKRHGRSYVVGMYDLQEAFYSALLQLIHQILGEEHELEDVLHSVEVPAWIVPQ</sequence>
<proteinExistence type="predicted"/>
<feature type="non-terminal residue" evidence="1">
    <location>
        <position position="201"/>
    </location>
</feature>